<protein>
    <submittedName>
        <fullName evidence="1">Uncharacterized protein</fullName>
    </submittedName>
</protein>
<sequence>MASLRRSERGLRVGPSSHLLDRLAPQSLSSYCIKKGSNKINRPFLKKI</sequence>
<evidence type="ECO:0000313" key="1">
    <source>
        <dbReference type="EMBL" id="JAH24503.1"/>
    </source>
</evidence>
<dbReference type="AlphaFoldDB" id="A0A0E9R833"/>
<dbReference type="EMBL" id="GBXM01084074">
    <property type="protein sequence ID" value="JAH24503.1"/>
    <property type="molecule type" value="Transcribed_RNA"/>
</dbReference>
<organism evidence="1">
    <name type="scientific">Anguilla anguilla</name>
    <name type="common">European freshwater eel</name>
    <name type="synonym">Muraena anguilla</name>
    <dbReference type="NCBI Taxonomy" id="7936"/>
    <lineage>
        <taxon>Eukaryota</taxon>
        <taxon>Metazoa</taxon>
        <taxon>Chordata</taxon>
        <taxon>Craniata</taxon>
        <taxon>Vertebrata</taxon>
        <taxon>Euteleostomi</taxon>
        <taxon>Actinopterygii</taxon>
        <taxon>Neopterygii</taxon>
        <taxon>Teleostei</taxon>
        <taxon>Anguilliformes</taxon>
        <taxon>Anguillidae</taxon>
        <taxon>Anguilla</taxon>
    </lineage>
</organism>
<reference evidence="1" key="2">
    <citation type="journal article" date="2015" name="Fish Shellfish Immunol.">
        <title>Early steps in the European eel (Anguilla anguilla)-Vibrio vulnificus interaction in the gills: Role of the RtxA13 toxin.</title>
        <authorList>
            <person name="Callol A."/>
            <person name="Pajuelo D."/>
            <person name="Ebbesson L."/>
            <person name="Teles M."/>
            <person name="MacKenzie S."/>
            <person name="Amaro C."/>
        </authorList>
    </citation>
    <scope>NUCLEOTIDE SEQUENCE</scope>
</reference>
<accession>A0A0E9R833</accession>
<reference evidence="1" key="1">
    <citation type="submission" date="2014-11" db="EMBL/GenBank/DDBJ databases">
        <authorList>
            <person name="Amaro Gonzalez C."/>
        </authorList>
    </citation>
    <scope>NUCLEOTIDE SEQUENCE</scope>
</reference>
<proteinExistence type="predicted"/>
<name>A0A0E9R833_ANGAN</name>